<accession>A0A6M2D536</accession>
<dbReference type="SUPFAM" id="SSF50814">
    <property type="entry name" value="Lipocalins"/>
    <property type="match status" value="1"/>
</dbReference>
<dbReference type="InterPro" id="IPR002970">
    <property type="entry name" value="Tick_his-bd"/>
</dbReference>
<evidence type="ECO:0000256" key="1">
    <source>
        <dbReference type="SAM" id="SignalP"/>
    </source>
</evidence>
<dbReference type="GO" id="GO:0030682">
    <property type="term" value="P:symbiont-mediated perturbation of host defenses"/>
    <property type="evidence" value="ECO:0007669"/>
    <property type="project" value="InterPro"/>
</dbReference>
<dbReference type="OrthoDB" id="6484085at2759"/>
<dbReference type="InterPro" id="IPR012674">
    <property type="entry name" value="Calycin"/>
</dbReference>
<feature type="signal peptide" evidence="1">
    <location>
        <begin position="1"/>
        <end position="25"/>
    </location>
</feature>
<proteinExistence type="predicted"/>
<dbReference type="VEuPathDB" id="VectorBase:LOC119178498"/>
<dbReference type="Pfam" id="PF02098">
    <property type="entry name" value="His_binding"/>
    <property type="match status" value="1"/>
</dbReference>
<sequence>MTIMVTKILSICVLVAAGFFAHASTSNFPELKTYLSEHQDSMKAHRQFQFFALYQRSFQFDPGFDIDGDCIYGRNFECFPEESYCMGFVLHRRPSTNKPINRTLYLITETTEGYEKANAYTPSQISVKTLPLQYIFLAAEYDNCDIVRVPHMSNGCEVWVQLDKIKEVSSLCLFIYDLLCGPEKYMTYDPETCRNVTVT</sequence>
<name>A0A6M2D536_RHIMP</name>
<reference evidence="2" key="1">
    <citation type="submission" date="2019-09" db="EMBL/GenBank/DDBJ databases">
        <title>Organ-specific transcriptomic study of the physiology of the cattle tick, Rhipicephalus microplus.</title>
        <authorList>
            <person name="Tirloni L."/>
            <person name="Braz G."/>
            <person name="Gandara A.C.P."/>
            <person name="Sabadin G.A."/>
            <person name="da Silva R.M."/>
            <person name="Guizzo M.G."/>
            <person name="Machado J.A."/>
            <person name="Costa E.P."/>
            <person name="Gomes H.F."/>
            <person name="Moraes J."/>
            <person name="Mota M.B.S."/>
            <person name="Mesquita R.D."/>
            <person name="Alvarenga P.H."/>
            <person name="Alves F."/>
            <person name="Seixas A."/>
            <person name="da Fonseca R.N."/>
            <person name="Fogaca A."/>
            <person name="Logullo C."/>
            <person name="Tanaka A."/>
            <person name="Daffre S."/>
            <person name="Termignoni C."/>
            <person name="Vaz I.S.Jr."/>
            <person name="Oliveira P.L."/>
            <person name="Ribeiro J.M."/>
        </authorList>
    </citation>
    <scope>NUCLEOTIDE SEQUENCE</scope>
    <source>
        <strain evidence="2">Porto Alegre</strain>
    </source>
</reference>
<keyword evidence="1" id="KW-0732">Signal</keyword>
<dbReference type="AlphaFoldDB" id="A0A6M2D536"/>
<dbReference type="EMBL" id="GHWJ01008103">
    <property type="protein sequence ID" value="NOV40840.1"/>
    <property type="molecule type" value="Transcribed_RNA"/>
</dbReference>
<dbReference type="GO" id="GO:0043176">
    <property type="term" value="F:amine binding"/>
    <property type="evidence" value="ECO:0007669"/>
    <property type="project" value="InterPro"/>
</dbReference>
<organism evidence="2">
    <name type="scientific">Rhipicephalus microplus</name>
    <name type="common">Cattle tick</name>
    <name type="synonym">Boophilus microplus</name>
    <dbReference type="NCBI Taxonomy" id="6941"/>
    <lineage>
        <taxon>Eukaryota</taxon>
        <taxon>Metazoa</taxon>
        <taxon>Ecdysozoa</taxon>
        <taxon>Arthropoda</taxon>
        <taxon>Chelicerata</taxon>
        <taxon>Arachnida</taxon>
        <taxon>Acari</taxon>
        <taxon>Parasitiformes</taxon>
        <taxon>Ixodida</taxon>
        <taxon>Ixodoidea</taxon>
        <taxon>Ixodidae</taxon>
        <taxon>Rhipicephalinae</taxon>
        <taxon>Rhipicephalus</taxon>
        <taxon>Boophilus</taxon>
    </lineage>
</organism>
<evidence type="ECO:0000313" key="2">
    <source>
        <dbReference type="EMBL" id="NOV40840.1"/>
    </source>
</evidence>
<feature type="chain" id="PRO_5026909325" evidence="1">
    <location>
        <begin position="26"/>
        <end position="199"/>
    </location>
</feature>
<dbReference type="Gene3D" id="2.40.128.20">
    <property type="match status" value="1"/>
</dbReference>
<protein>
    <submittedName>
        <fullName evidence="2">Putative lipocal-1 1</fullName>
    </submittedName>
</protein>